<feature type="coiled-coil region" evidence="1">
    <location>
        <begin position="90"/>
        <end position="124"/>
    </location>
</feature>
<dbReference type="OrthoDB" id="7312725at2759"/>
<protein>
    <submittedName>
        <fullName evidence="2">Uncharacterized protein</fullName>
    </submittedName>
</protein>
<proteinExistence type="predicted"/>
<reference evidence="2 3" key="1">
    <citation type="journal article" date="2020" name="Cell">
        <title>Large-Scale Comparative Analyses of Tick Genomes Elucidate Their Genetic Diversity and Vector Capacities.</title>
        <authorList>
            <consortium name="Tick Genome and Microbiome Consortium (TIGMIC)"/>
            <person name="Jia N."/>
            <person name="Wang J."/>
            <person name="Shi W."/>
            <person name="Du L."/>
            <person name="Sun Y."/>
            <person name="Zhan W."/>
            <person name="Jiang J.F."/>
            <person name="Wang Q."/>
            <person name="Zhang B."/>
            <person name="Ji P."/>
            <person name="Bell-Sakyi L."/>
            <person name="Cui X.M."/>
            <person name="Yuan T.T."/>
            <person name="Jiang B.G."/>
            <person name="Yang W.F."/>
            <person name="Lam T.T."/>
            <person name="Chang Q.C."/>
            <person name="Ding S.J."/>
            <person name="Wang X.J."/>
            <person name="Zhu J.G."/>
            <person name="Ruan X.D."/>
            <person name="Zhao L."/>
            <person name="Wei J.T."/>
            <person name="Ye R.Z."/>
            <person name="Que T.C."/>
            <person name="Du C.H."/>
            <person name="Zhou Y.H."/>
            <person name="Cheng J.X."/>
            <person name="Dai P.F."/>
            <person name="Guo W.B."/>
            <person name="Han X.H."/>
            <person name="Huang E.J."/>
            <person name="Li L.F."/>
            <person name="Wei W."/>
            <person name="Gao Y.C."/>
            <person name="Liu J.Z."/>
            <person name="Shao H.Z."/>
            <person name="Wang X."/>
            <person name="Wang C.C."/>
            <person name="Yang T.C."/>
            <person name="Huo Q.B."/>
            <person name="Li W."/>
            <person name="Chen H.Y."/>
            <person name="Chen S.E."/>
            <person name="Zhou L.G."/>
            <person name="Ni X.B."/>
            <person name="Tian J.H."/>
            <person name="Sheng Y."/>
            <person name="Liu T."/>
            <person name="Pan Y.S."/>
            <person name="Xia L.Y."/>
            <person name="Li J."/>
            <person name="Zhao F."/>
            <person name="Cao W.C."/>
        </authorList>
    </citation>
    <scope>NUCLEOTIDE SEQUENCE [LARGE SCALE GENOMIC DNA]</scope>
    <source>
        <strain evidence="2">HaeL-2018</strain>
    </source>
</reference>
<comment type="caution">
    <text evidence="2">The sequence shown here is derived from an EMBL/GenBank/DDBJ whole genome shotgun (WGS) entry which is preliminary data.</text>
</comment>
<sequence length="222" mass="25469">MECSSAYIEDLKDDGLAENFLSKETRHALVFTTHSNVACIRFLLTEQMFQFVLPQNVKRPNRICVWVFASQCKVRDAVDVKSAIPGPQSYEQLQQEADSLRQQADDLRREQAEMQRQCVRIKTALARQSERLGRFLRLDQVESLQREEGSSSVRWSEPTLRFALGLYCCSAEAYGRLLAAHWPLPPERDLRTFCRERGVREGVPPQLLQGPSGEQQGNIVWL</sequence>
<gene>
    <name evidence="2" type="ORF">HPB48_020970</name>
</gene>
<name>A0A9J6F6S9_HAELO</name>
<dbReference type="VEuPathDB" id="VectorBase:HLOH_043718"/>
<evidence type="ECO:0000256" key="1">
    <source>
        <dbReference type="SAM" id="Coils"/>
    </source>
</evidence>
<keyword evidence="3" id="KW-1185">Reference proteome</keyword>
<dbReference type="AlphaFoldDB" id="A0A9J6F6S9"/>
<organism evidence="2 3">
    <name type="scientific">Haemaphysalis longicornis</name>
    <name type="common">Bush tick</name>
    <dbReference type="NCBI Taxonomy" id="44386"/>
    <lineage>
        <taxon>Eukaryota</taxon>
        <taxon>Metazoa</taxon>
        <taxon>Ecdysozoa</taxon>
        <taxon>Arthropoda</taxon>
        <taxon>Chelicerata</taxon>
        <taxon>Arachnida</taxon>
        <taxon>Acari</taxon>
        <taxon>Parasitiformes</taxon>
        <taxon>Ixodida</taxon>
        <taxon>Ixodoidea</taxon>
        <taxon>Ixodidae</taxon>
        <taxon>Haemaphysalinae</taxon>
        <taxon>Haemaphysalis</taxon>
    </lineage>
</organism>
<keyword evidence="1" id="KW-0175">Coiled coil</keyword>
<dbReference type="Proteomes" id="UP000821853">
    <property type="component" value="Chromosome 1"/>
</dbReference>
<accession>A0A9J6F6S9</accession>
<evidence type="ECO:0000313" key="2">
    <source>
        <dbReference type="EMBL" id="KAH9360174.1"/>
    </source>
</evidence>
<evidence type="ECO:0000313" key="3">
    <source>
        <dbReference type="Proteomes" id="UP000821853"/>
    </source>
</evidence>
<dbReference type="EMBL" id="JABSTR010000001">
    <property type="protein sequence ID" value="KAH9360174.1"/>
    <property type="molecule type" value="Genomic_DNA"/>
</dbReference>